<dbReference type="Proteomes" id="UP000633136">
    <property type="component" value="Unassembled WGS sequence"/>
</dbReference>
<keyword evidence="2" id="KW-0812">Transmembrane</keyword>
<evidence type="ECO:0008006" key="5">
    <source>
        <dbReference type="Google" id="ProtNLM"/>
    </source>
</evidence>
<proteinExistence type="predicted"/>
<accession>A0A917EPJ7</accession>
<feature type="compositionally biased region" description="Low complexity" evidence="1">
    <location>
        <begin position="51"/>
        <end position="60"/>
    </location>
</feature>
<protein>
    <recommendedName>
        <fullName evidence="5">DUF3043 domain-containing protein</fullName>
    </recommendedName>
</protein>
<comment type="caution">
    <text evidence="3">The sequence shown here is derived from an EMBL/GenBank/DDBJ whole genome shotgun (WGS) entry which is preliminary data.</text>
</comment>
<evidence type="ECO:0000256" key="2">
    <source>
        <dbReference type="SAM" id="Phobius"/>
    </source>
</evidence>
<feature type="transmembrane region" description="Helical" evidence="2">
    <location>
        <begin position="168"/>
        <end position="189"/>
    </location>
</feature>
<name>A0A917EPJ7_9MICC</name>
<feature type="region of interest" description="Disordered" evidence="1">
    <location>
        <begin position="32"/>
        <end position="93"/>
    </location>
</feature>
<reference evidence="3" key="1">
    <citation type="journal article" date="2014" name="Int. J. Syst. Evol. Microbiol.">
        <title>Complete genome sequence of Corynebacterium casei LMG S-19264T (=DSM 44701T), isolated from a smear-ripened cheese.</title>
        <authorList>
            <consortium name="US DOE Joint Genome Institute (JGI-PGF)"/>
            <person name="Walter F."/>
            <person name="Albersmeier A."/>
            <person name="Kalinowski J."/>
            <person name="Ruckert C."/>
        </authorList>
    </citation>
    <scope>NUCLEOTIDE SEQUENCE</scope>
    <source>
        <strain evidence="3">CGMCC 1.15388</strain>
    </source>
</reference>
<dbReference type="AlphaFoldDB" id="A0A917EPJ7"/>
<sequence>MARQNIPQLSTLGCATLFGPGRAAAVKACDAGYTGPVFGRNKKTADETTEPEAQNEAAEQQTKRTPQPKGEPTPTRREREAARKRPLVPDDRKAARLAQREHLRQLRQKQRVAMETGDEKYLPPRDRGPQRRFVRDWVDARFGVGEWMLLLVLAFLFISFVLTDEARLVMSQVLWLFVLAVIVECWWVARRVRKQLEAKFGEVEKGVRFYAAMRSLQIRRLRLPKPMVSRGEFPS</sequence>
<reference evidence="3" key="2">
    <citation type="submission" date="2020-09" db="EMBL/GenBank/DDBJ databases">
        <authorList>
            <person name="Sun Q."/>
            <person name="Zhou Y."/>
        </authorList>
    </citation>
    <scope>NUCLEOTIDE SEQUENCE</scope>
    <source>
        <strain evidence="3">CGMCC 1.15388</strain>
    </source>
</reference>
<keyword evidence="2" id="KW-0472">Membrane</keyword>
<dbReference type="InterPro" id="IPR021403">
    <property type="entry name" value="DUF3043"/>
</dbReference>
<feature type="region of interest" description="Disordered" evidence="1">
    <location>
        <begin position="105"/>
        <end position="124"/>
    </location>
</feature>
<evidence type="ECO:0000313" key="4">
    <source>
        <dbReference type="Proteomes" id="UP000633136"/>
    </source>
</evidence>
<feature type="transmembrane region" description="Helical" evidence="2">
    <location>
        <begin position="140"/>
        <end position="162"/>
    </location>
</feature>
<keyword evidence="4" id="KW-1185">Reference proteome</keyword>
<dbReference type="Pfam" id="PF11241">
    <property type="entry name" value="DUF3043"/>
    <property type="match status" value="1"/>
</dbReference>
<feature type="compositionally biased region" description="Basic and acidic residues" evidence="1">
    <location>
        <begin position="74"/>
        <end position="93"/>
    </location>
</feature>
<dbReference type="EMBL" id="BMIS01000002">
    <property type="protein sequence ID" value="GGE62905.1"/>
    <property type="molecule type" value="Genomic_DNA"/>
</dbReference>
<gene>
    <name evidence="3" type="ORF">GCM10011401_07510</name>
</gene>
<evidence type="ECO:0000313" key="3">
    <source>
        <dbReference type="EMBL" id="GGE62905.1"/>
    </source>
</evidence>
<keyword evidence="2" id="KW-1133">Transmembrane helix</keyword>
<organism evidence="3 4">
    <name type="scientific">Nesterenkonia cremea</name>
    <dbReference type="NCBI Taxonomy" id="1882340"/>
    <lineage>
        <taxon>Bacteria</taxon>
        <taxon>Bacillati</taxon>
        <taxon>Actinomycetota</taxon>
        <taxon>Actinomycetes</taxon>
        <taxon>Micrococcales</taxon>
        <taxon>Micrococcaceae</taxon>
        <taxon>Nesterenkonia</taxon>
    </lineage>
</organism>
<evidence type="ECO:0000256" key="1">
    <source>
        <dbReference type="SAM" id="MobiDB-lite"/>
    </source>
</evidence>